<keyword evidence="7" id="KW-1133">Transmembrane helix</keyword>
<accession>A0AAD9NGH4</accession>
<keyword evidence="5" id="KW-0631">Potassium channel</keyword>
<sequence>HIVLCGHITYESVSNFMSDFLHKDREDVDVELVVINRKEPDLELEGLFKRHFTQVEFFQGTVMDANDLHRVNSHLLNIPSWDWKRGDDAVCLAELKLGFVAQSCLAPGFSTLMANLFTMRSYKTSPDTPQWQNDYMRGTGMEMYTEYLSQAFVGMTFPEAAEMCFMRLKLLLIATEARSEDGTESCIAINPGPNIKIEPNTQGFFIAQSADEVKR</sequence>
<evidence type="ECO:0000259" key="12">
    <source>
        <dbReference type="Pfam" id="PF22614"/>
    </source>
</evidence>
<evidence type="ECO:0000313" key="14">
    <source>
        <dbReference type="Proteomes" id="UP001208570"/>
    </source>
</evidence>
<reference evidence="13" key="1">
    <citation type="journal article" date="2023" name="Mol. Biol. Evol.">
        <title>Third-Generation Sequencing Reveals the Adaptive Role of the Epigenome in Three Deep-Sea Polychaetes.</title>
        <authorList>
            <person name="Perez M."/>
            <person name="Aroh O."/>
            <person name="Sun Y."/>
            <person name="Lan Y."/>
            <person name="Juniper S.K."/>
            <person name="Young C.R."/>
            <person name="Angers B."/>
            <person name="Qian P.Y."/>
        </authorList>
    </citation>
    <scope>NUCLEOTIDE SEQUENCE</scope>
    <source>
        <strain evidence="13">P08H-3</strain>
    </source>
</reference>
<organism evidence="13 14">
    <name type="scientific">Paralvinella palmiformis</name>
    <dbReference type="NCBI Taxonomy" id="53620"/>
    <lineage>
        <taxon>Eukaryota</taxon>
        <taxon>Metazoa</taxon>
        <taxon>Spiralia</taxon>
        <taxon>Lophotrochozoa</taxon>
        <taxon>Annelida</taxon>
        <taxon>Polychaeta</taxon>
        <taxon>Sedentaria</taxon>
        <taxon>Canalipalpata</taxon>
        <taxon>Terebellida</taxon>
        <taxon>Terebelliformia</taxon>
        <taxon>Alvinellidae</taxon>
        <taxon>Paralvinella</taxon>
    </lineage>
</organism>
<evidence type="ECO:0000259" key="11">
    <source>
        <dbReference type="Pfam" id="PF03493"/>
    </source>
</evidence>
<keyword evidence="2" id="KW-0813">Transport</keyword>
<dbReference type="InterPro" id="IPR003148">
    <property type="entry name" value="RCK_N"/>
</dbReference>
<feature type="non-terminal residue" evidence="13">
    <location>
        <position position="1"/>
    </location>
</feature>
<keyword evidence="14" id="KW-1185">Reference proteome</keyword>
<gene>
    <name evidence="13" type="ORF">LSH36_10g10001</name>
</gene>
<dbReference type="EMBL" id="JAODUP010000010">
    <property type="protein sequence ID" value="KAK2169417.1"/>
    <property type="molecule type" value="Genomic_DNA"/>
</dbReference>
<protein>
    <recommendedName>
        <fullName evidence="15">Calcium-activated potassium channel BK alpha subunit domain-containing protein</fullName>
    </recommendedName>
</protein>
<dbReference type="InterPro" id="IPR047871">
    <property type="entry name" value="K_chnl_Slo-like"/>
</dbReference>
<keyword evidence="9" id="KW-0472">Membrane</keyword>
<dbReference type="AlphaFoldDB" id="A0AAD9NGH4"/>
<dbReference type="PANTHER" id="PTHR10027:SF33">
    <property type="entry name" value="CALCIUM-ACTIVATED POTASSIUM CHANNEL SUBUNIT ALPHA-1-RELATED"/>
    <property type="match status" value="1"/>
</dbReference>
<feature type="domain" description="RCK N-terminal" evidence="12">
    <location>
        <begin position="1"/>
        <end position="74"/>
    </location>
</feature>
<comment type="subcellular location">
    <subcellularLocation>
        <location evidence="1">Membrane</location>
        <topology evidence="1">Multi-pass membrane protein</topology>
    </subcellularLocation>
</comment>
<evidence type="ECO:0000256" key="1">
    <source>
        <dbReference type="ARBA" id="ARBA00004141"/>
    </source>
</evidence>
<evidence type="ECO:0000256" key="6">
    <source>
        <dbReference type="ARBA" id="ARBA00022958"/>
    </source>
</evidence>
<evidence type="ECO:0000256" key="4">
    <source>
        <dbReference type="ARBA" id="ARBA00022692"/>
    </source>
</evidence>
<evidence type="ECO:0000256" key="5">
    <source>
        <dbReference type="ARBA" id="ARBA00022826"/>
    </source>
</evidence>
<dbReference type="Pfam" id="PF22614">
    <property type="entry name" value="Slo-like_RCK"/>
    <property type="match status" value="1"/>
</dbReference>
<keyword evidence="6" id="KW-0630">Potassium</keyword>
<dbReference type="InterPro" id="IPR003929">
    <property type="entry name" value="K_chnl_BK_asu"/>
</dbReference>
<evidence type="ECO:0000256" key="7">
    <source>
        <dbReference type="ARBA" id="ARBA00022989"/>
    </source>
</evidence>
<evidence type="ECO:0000256" key="10">
    <source>
        <dbReference type="ARBA" id="ARBA00023303"/>
    </source>
</evidence>
<keyword evidence="10" id="KW-0407">Ion channel</keyword>
<keyword evidence="8" id="KW-0406">Ion transport</keyword>
<evidence type="ECO:0008006" key="15">
    <source>
        <dbReference type="Google" id="ProtNLM"/>
    </source>
</evidence>
<evidence type="ECO:0000313" key="13">
    <source>
        <dbReference type="EMBL" id="KAK2169417.1"/>
    </source>
</evidence>
<evidence type="ECO:0000256" key="3">
    <source>
        <dbReference type="ARBA" id="ARBA00022538"/>
    </source>
</evidence>
<keyword evidence="3" id="KW-0633">Potassium transport</keyword>
<dbReference type="Proteomes" id="UP001208570">
    <property type="component" value="Unassembled WGS sequence"/>
</dbReference>
<evidence type="ECO:0000256" key="2">
    <source>
        <dbReference type="ARBA" id="ARBA00022448"/>
    </source>
</evidence>
<proteinExistence type="predicted"/>
<dbReference type="GO" id="GO:0060072">
    <property type="term" value="F:large conductance calcium-activated potassium channel activity"/>
    <property type="evidence" value="ECO:0007669"/>
    <property type="project" value="TreeGrafter"/>
</dbReference>
<name>A0AAD9NGH4_9ANNE</name>
<dbReference type="PANTHER" id="PTHR10027">
    <property type="entry name" value="CALCIUM-ACTIVATED POTASSIUM CHANNEL ALPHA CHAIN"/>
    <property type="match status" value="1"/>
</dbReference>
<feature type="domain" description="Calcium-activated potassium channel BK alpha subunit" evidence="11">
    <location>
        <begin position="87"/>
        <end position="174"/>
    </location>
</feature>
<keyword evidence="4" id="KW-0812">Transmembrane</keyword>
<dbReference type="Pfam" id="PF03493">
    <property type="entry name" value="BK_channel_a"/>
    <property type="match status" value="1"/>
</dbReference>
<evidence type="ECO:0000256" key="8">
    <source>
        <dbReference type="ARBA" id="ARBA00023065"/>
    </source>
</evidence>
<comment type="caution">
    <text evidence="13">The sequence shown here is derived from an EMBL/GenBank/DDBJ whole genome shotgun (WGS) entry which is preliminary data.</text>
</comment>
<dbReference type="GO" id="GO:0045211">
    <property type="term" value="C:postsynaptic membrane"/>
    <property type="evidence" value="ECO:0007669"/>
    <property type="project" value="TreeGrafter"/>
</dbReference>
<evidence type="ECO:0000256" key="9">
    <source>
        <dbReference type="ARBA" id="ARBA00023136"/>
    </source>
</evidence>
<dbReference type="PRINTS" id="PR01449">
    <property type="entry name" value="BKCHANNELA"/>
</dbReference>